<sequence length="225" mass="24793">MSTHTTDRGRTGRRGLRRFLEPAQPRPERCELCGTNVPQEHRHLVDEERRSLACACTPCAMLFDRPGASTGRFRSLPGRILTDPGFGAALGPADWEALRVPVSIAFFFRNSELGRPVAFYPSPAGATESELDPEAWESVLGRSPLAEVMLPDTEALLVRRTPGSGDDDRSECYLVPVDLAYALVGRMRLHWQGFDGGAQAHAELAAFFDDLARRATEVPREDGET</sequence>
<keyword evidence="2" id="KW-1185">Reference proteome</keyword>
<dbReference type="InterPro" id="IPR045991">
    <property type="entry name" value="DUF5947"/>
</dbReference>
<dbReference type="RefSeq" id="WP_251412819.1">
    <property type="nucleotide sequence ID" value="NZ_JAMQGM010000021.1"/>
</dbReference>
<gene>
    <name evidence="1" type="ORF">M1E25_09945</name>
</gene>
<organism evidence="1 2">
    <name type="scientific">Streptomyces meridianus</name>
    <dbReference type="NCBI Taxonomy" id="2938945"/>
    <lineage>
        <taxon>Bacteria</taxon>
        <taxon>Bacillati</taxon>
        <taxon>Actinomycetota</taxon>
        <taxon>Actinomycetes</taxon>
        <taxon>Kitasatosporales</taxon>
        <taxon>Streptomycetaceae</taxon>
        <taxon>Streptomyces</taxon>
    </lineage>
</organism>
<dbReference type="EMBL" id="JAMQGM010000021">
    <property type="protein sequence ID" value="MCM2577673.1"/>
    <property type="molecule type" value="Genomic_DNA"/>
</dbReference>
<protein>
    <submittedName>
        <fullName evidence="1">DUF5947 family protein</fullName>
    </submittedName>
</protein>
<dbReference type="Proteomes" id="UP001167160">
    <property type="component" value="Unassembled WGS sequence"/>
</dbReference>
<dbReference type="Pfam" id="PF19372">
    <property type="entry name" value="DUF5947"/>
    <property type="match status" value="1"/>
</dbReference>
<reference evidence="1" key="1">
    <citation type="journal article" date="2023" name="Int. J. Syst. Evol. Microbiol.">
        <title>Streptomyces meridianus sp. nov. isolated from brackish water of the Tagus estuary in Alcochete, Portugal.</title>
        <authorList>
            <person name="Santos J.D.N."/>
            <person name="Klimek D."/>
            <person name="Calusinska M."/>
            <person name="Lobo Da Cunha A."/>
            <person name="Catita J."/>
            <person name="Goncalves H."/>
            <person name="Gonzalez I."/>
            <person name="Reyes F."/>
            <person name="Lage O.M."/>
        </authorList>
    </citation>
    <scope>NUCLEOTIDE SEQUENCE</scope>
    <source>
        <strain evidence="1">MTZ3.1</strain>
    </source>
</reference>
<comment type="caution">
    <text evidence="1">The sequence shown here is derived from an EMBL/GenBank/DDBJ whole genome shotgun (WGS) entry which is preliminary data.</text>
</comment>
<proteinExistence type="predicted"/>
<evidence type="ECO:0000313" key="1">
    <source>
        <dbReference type="EMBL" id="MCM2577673.1"/>
    </source>
</evidence>
<name>A0ABT0X561_9ACTN</name>
<accession>A0ABT0X561</accession>
<evidence type="ECO:0000313" key="2">
    <source>
        <dbReference type="Proteomes" id="UP001167160"/>
    </source>
</evidence>